<evidence type="ECO:0000313" key="2">
    <source>
        <dbReference type="Proteomes" id="UP001156882"/>
    </source>
</evidence>
<dbReference type="EMBL" id="BSPC01000051">
    <property type="protein sequence ID" value="GLS21493.1"/>
    <property type="molecule type" value="Genomic_DNA"/>
</dbReference>
<protein>
    <recommendedName>
        <fullName evidence="3">Phosphohistidine phosphatase</fullName>
    </recommendedName>
</protein>
<comment type="caution">
    <text evidence="1">The sequence shown here is derived from an EMBL/GenBank/DDBJ whole genome shotgun (WGS) entry which is preliminary data.</text>
</comment>
<organism evidence="1 2">
    <name type="scientific">Labrys miyagiensis</name>
    <dbReference type="NCBI Taxonomy" id="346912"/>
    <lineage>
        <taxon>Bacteria</taxon>
        <taxon>Pseudomonadati</taxon>
        <taxon>Pseudomonadota</taxon>
        <taxon>Alphaproteobacteria</taxon>
        <taxon>Hyphomicrobiales</taxon>
        <taxon>Xanthobacteraceae</taxon>
        <taxon>Labrys</taxon>
    </lineage>
</organism>
<dbReference type="Pfam" id="PF00300">
    <property type="entry name" value="His_Phos_1"/>
    <property type="match status" value="1"/>
</dbReference>
<evidence type="ECO:0000313" key="1">
    <source>
        <dbReference type="EMBL" id="GLS21493.1"/>
    </source>
</evidence>
<dbReference type="Gene3D" id="3.40.50.1240">
    <property type="entry name" value="Phosphoglycerate mutase-like"/>
    <property type="match status" value="1"/>
</dbReference>
<keyword evidence="2" id="KW-1185">Reference proteome</keyword>
<dbReference type="InterPro" id="IPR013078">
    <property type="entry name" value="His_Pase_superF_clade-1"/>
</dbReference>
<name>A0ABQ6CMG3_9HYPH</name>
<dbReference type="InterPro" id="IPR029033">
    <property type="entry name" value="His_PPase_superfam"/>
</dbReference>
<evidence type="ECO:0008006" key="3">
    <source>
        <dbReference type="Google" id="ProtNLM"/>
    </source>
</evidence>
<dbReference type="CDD" id="cd07040">
    <property type="entry name" value="HP"/>
    <property type="match status" value="1"/>
</dbReference>
<reference evidence="2" key="1">
    <citation type="journal article" date="2019" name="Int. J. Syst. Evol. Microbiol.">
        <title>The Global Catalogue of Microorganisms (GCM) 10K type strain sequencing project: providing services to taxonomists for standard genome sequencing and annotation.</title>
        <authorList>
            <consortium name="The Broad Institute Genomics Platform"/>
            <consortium name="The Broad Institute Genome Sequencing Center for Infectious Disease"/>
            <person name="Wu L."/>
            <person name="Ma J."/>
        </authorList>
    </citation>
    <scope>NUCLEOTIDE SEQUENCE [LARGE SCALE GENOMIC DNA]</scope>
    <source>
        <strain evidence="2">NBRC 101365</strain>
    </source>
</reference>
<proteinExistence type="predicted"/>
<dbReference type="Proteomes" id="UP001156882">
    <property type="component" value="Unassembled WGS sequence"/>
</dbReference>
<accession>A0ABQ6CMG3</accession>
<dbReference type="SUPFAM" id="SSF53254">
    <property type="entry name" value="Phosphoglycerate mutase-like"/>
    <property type="match status" value="1"/>
</dbReference>
<gene>
    <name evidence="1" type="ORF">GCM10007874_45100</name>
</gene>
<sequence>MQMLLPILVGGIAMPNKIFVMRHAEKMDDPNDPNLSEAGRARAQALVKWFPEKFGRPDFIFATSISRHSERPIQTVMPLAENLGLPLNSTFADQDYGALAKLLLTEPKFAGKSILVCWHHGNIPSLMNRLGASVGTYPDPWNSKVFDLLLEADYTEAGQPKVSQITESF</sequence>